<dbReference type="InterPro" id="IPR036942">
    <property type="entry name" value="Beta-barrel_TonB_sf"/>
</dbReference>
<dbReference type="PROSITE" id="PS52016">
    <property type="entry name" value="TONB_DEPENDENT_REC_3"/>
    <property type="match status" value="1"/>
</dbReference>
<evidence type="ECO:0000259" key="9">
    <source>
        <dbReference type="Pfam" id="PF07715"/>
    </source>
</evidence>
<dbReference type="Gene3D" id="2.40.170.20">
    <property type="entry name" value="TonB-dependent receptor, beta-barrel domain"/>
    <property type="match status" value="1"/>
</dbReference>
<proteinExistence type="inferred from homology"/>
<dbReference type="InterPro" id="IPR008969">
    <property type="entry name" value="CarboxyPept-like_regulatory"/>
</dbReference>
<dbReference type="NCBIfam" id="TIGR04057">
    <property type="entry name" value="SusC_RagA_signa"/>
    <property type="match status" value="1"/>
</dbReference>
<dbReference type="InterPro" id="IPR039426">
    <property type="entry name" value="TonB-dep_rcpt-like"/>
</dbReference>
<dbReference type="InterPro" id="IPR037066">
    <property type="entry name" value="Plug_dom_sf"/>
</dbReference>
<feature type="chain" id="PRO_5003185688" evidence="8">
    <location>
        <begin position="21"/>
        <end position="1080"/>
    </location>
</feature>
<dbReference type="SUPFAM" id="SSF56935">
    <property type="entry name" value="Porins"/>
    <property type="match status" value="1"/>
</dbReference>
<dbReference type="eggNOG" id="COG1629">
    <property type="taxonomic scope" value="Bacteria"/>
</dbReference>
<comment type="subcellular location">
    <subcellularLocation>
        <location evidence="1 7">Cell outer membrane</location>
        <topology evidence="1 7">Multi-pass membrane protein</topology>
    </subcellularLocation>
</comment>
<keyword evidence="6 7" id="KW-0998">Cell outer membrane</keyword>
<sequence>MKKTVLLILTFMMCSLSALMAQTRTVKGKVTSADDGTPVPGVTVMVKGSTNGTQTNADGNYELGVAPNSTLVFSFIGMISKEVVVGNQSLINVVLESSEQNLQEVVVTALGIQRDQKAIGYAVSKVDPNSVLQRSEPDLLKGLQGKVPGVDIRASQGVPGSGTRIQIRGISSFGLDTQPLIVVDGIPYSNETLTTSNQSSGGAAYGNGLANLDPNDIEDMTVLKGAAAAALYGSRASRGVVVITTKSGSGKKGAKAINVSYKGGFSVEEIANLPEFQNLYGAGANWRVQGANGSWGGKFGQGNIYDASGNVIRKSSSGLDSIPATTWATMYRSYPELFPNGMAVYKAYPNNVKDLFTTGKVYENSVSVNGGEGRTTFNATLSNVNHEGYVMNSSYVRNNISVGGQTAYKGFTFGGNVAYSKSTQKGGFFGQTQSFISQWGRTFTMARNWDIVGYPQTDRSGNQIGFNDGQYTNPVWGAEHNVATSVDDRVTGRAFAEYKVNSWININYNFGVNRAMTSRDELIDRSSYGGTGGENALGSLKEDLYTTQEVQSTLLAILKPRISDFMTLDIKLGNDVNWRNSRRQTVHGVDFIVPGVYNIMNTNIRRFSADEKYNRRLVGLFADATLGFKNVAFLNVSARQDRTSTLPFENATYFYPGVSGSVIYSDLFDIKSSWFSYGKIRAGWAKVGNDAQPQRGEDIFVINSNGFMGLPRASRGTTTYDPNLTPEFTSELELGTDFALFKNRISGEVTWYDKRSTNLIYAISVPTTTGYSSYYTNIGEIRNTGWEIGLSVKPVVKNDLNWVVRGAFTKNINTVESLVDGIDRANIGSMAYIEPGMPYGYLRGSKAARDEEGNLLVDANTGMVYTDPTQGMVGNPTPKFKLGITNVVNYKGFTFNVLWDMTYGGDLYSESVQSMLGRGTTRDTEDREWNAVIKGVVANPIPVVGADGVSRYVPLLVDGQKIPNQTRITSNDLYFSSGSNVGTFATNGATEFSIYDATVYRLREISIGYDLPKHIVSKMKLQNVNISVSGRNLWYMAPNMPKYINFDPEIGSFGSSQVQGVELSGAPTAKRYGLNLNVTF</sequence>
<evidence type="ECO:0000256" key="8">
    <source>
        <dbReference type="SAM" id="SignalP"/>
    </source>
</evidence>
<dbReference type="NCBIfam" id="TIGR04056">
    <property type="entry name" value="OMP_RagA_SusC"/>
    <property type="match status" value="1"/>
</dbReference>
<evidence type="ECO:0000256" key="5">
    <source>
        <dbReference type="ARBA" id="ARBA00023136"/>
    </source>
</evidence>
<evidence type="ECO:0000313" key="10">
    <source>
        <dbReference type="EMBL" id="ADQ17578.1"/>
    </source>
</evidence>
<dbReference type="InterPro" id="IPR023996">
    <property type="entry name" value="TonB-dep_OMP_SusC/RagA"/>
</dbReference>
<evidence type="ECO:0000256" key="3">
    <source>
        <dbReference type="ARBA" id="ARBA00022452"/>
    </source>
</evidence>
<dbReference type="SUPFAM" id="SSF49464">
    <property type="entry name" value="Carboxypeptidase regulatory domain-like"/>
    <property type="match status" value="1"/>
</dbReference>
<dbReference type="InterPro" id="IPR023997">
    <property type="entry name" value="TonB-dep_OMP_SusC/RagA_CS"/>
</dbReference>
<feature type="domain" description="TonB-dependent receptor plug" evidence="9">
    <location>
        <begin position="117"/>
        <end position="240"/>
    </location>
</feature>
<dbReference type="Proteomes" id="UP000007435">
    <property type="component" value="Chromosome"/>
</dbReference>
<keyword evidence="2 7" id="KW-0813">Transport</keyword>
<dbReference type="HOGENOM" id="CLU_004317_2_1_10"/>
<dbReference type="GO" id="GO:0009279">
    <property type="term" value="C:cell outer membrane"/>
    <property type="evidence" value="ECO:0007669"/>
    <property type="project" value="UniProtKB-SubCell"/>
</dbReference>
<accession>E4RR92</accession>
<evidence type="ECO:0000256" key="4">
    <source>
        <dbReference type="ARBA" id="ARBA00022692"/>
    </source>
</evidence>
<keyword evidence="11" id="KW-1185">Reference proteome</keyword>
<name>E4RR92_LEAB4</name>
<evidence type="ECO:0000256" key="6">
    <source>
        <dbReference type="ARBA" id="ARBA00023237"/>
    </source>
</evidence>
<comment type="similarity">
    <text evidence="7">Belongs to the TonB-dependent receptor family.</text>
</comment>
<dbReference type="Pfam" id="PF13715">
    <property type="entry name" value="CarbopepD_reg_2"/>
    <property type="match status" value="1"/>
</dbReference>
<dbReference type="EMBL" id="CP002305">
    <property type="protein sequence ID" value="ADQ17578.1"/>
    <property type="molecule type" value="Genomic_DNA"/>
</dbReference>
<dbReference type="KEGG" id="lby:Lbys_1876"/>
<evidence type="ECO:0000313" key="11">
    <source>
        <dbReference type="Proteomes" id="UP000007435"/>
    </source>
</evidence>
<evidence type="ECO:0000256" key="1">
    <source>
        <dbReference type="ARBA" id="ARBA00004571"/>
    </source>
</evidence>
<dbReference type="OrthoDB" id="9768177at2"/>
<gene>
    <name evidence="10" type="ordered locus">Lbys_1876</name>
</gene>
<evidence type="ECO:0000256" key="2">
    <source>
        <dbReference type="ARBA" id="ARBA00022448"/>
    </source>
</evidence>
<reference evidence="10 11" key="2">
    <citation type="journal article" date="2011" name="Stand. Genomic Sci.">
        <title>Complete genome sequence of Leadbetterella byssophila type strain (4M15).</title>
        <authorList>
            <person name="Abt B."/>
            <person name="Teshima H."/>
            <person name="Lucas S."/>
            <person name="Lapidus A."/>
            <person name="Del Rio T.G."/>
            <person name="Nolan M."/>
            <person name="Tice H."/>
            <person name="Cheng J.F."/>
            <person name="Pitluck S."/>
            <person name="Liolios K."/>
            <person name="Pagani I."/>
            <person name="Ivanova N."/>
            <person name="Mavromatis K."/>
            <person name="Pati A."/>
            <person name="Tapia R."/>
            <person name="Han C."/>
            <person name="Goodwin L."/>
            <person name="Chen A."/>
            <person name="Palaniappan K."/>
            <person name="Land M."/>
            <person name="Hauser L."/>
            <person name="Chang Y.J."/>
            <person name="Jeffries C.D."/>
            <person name="Rohde M."/>
            <person name="Goker M."/>
            <person name="Tindall B.J."/>
            <person name="Detter J.C."/>
            <person name="Woyke T."/>
            <person name="Bristow J."/>
            <person name="Eisen J.A."/>
            <person name="Markowitz V."/>
            <person name="Hugenholtz P."/>
            <person name="Klenk H.P."/>
            <person name="Kyrpides N.C."/>
        </authorList>
    </citation>
    <scope>NUCLEOTIDE SEQUENCE [LARGE SCALE GENOMIC DNA]</scope>
    <source>
        <strain evidence="11">DSM 17132 / JCM 16389 / KACC 11308 / NBRC 106382 / 4M15</strain>
    </source>
</reference>
<evidence type="ECO:0000256" key="7">
    <source>
        <dbReference type="PROSITE-ProRule" id="PRU01360"/>
    </source>
</evidence>
<dbReference type="Pfam" id="PF07715">
    <property type="entry name" value="Plug"/>
    <property type="match status" value="1"/>
</dbReference>
<keyword evidence="5 7" id="KW-0472">Membrane</keyword>
<dbReference type="Gene3D" id="2.60.40.1120">
    <property type="entry name" value="Carboxypeptidase-like, regulatory domain"/>
    <property type="match status" value="1"/>
</dbReference>
<organism evidence="10 11">
    <name type="scientific">Leadbetterella byssophila (strain DSM 17132 / JCM 16389 / KACC 11308 / NBRC 106382 / 4M15)</name>
    <dbReference type="NCBI Taxonomy" id="649349"/>
    <lineage>
        <taxon>Bacteria</taxon>
        <taxon>Pseudomonadati</taxon>
        <taxon>Bacteroidota</taxon>
        <taxon>Cytophagia</taxon>
        <taxon>Cytophagales</taxon>
        <taxon>Leadbetterellaceae</taxon>
        <taxon>Leadbetterella</taxon>
    </lineage>
</organism>
<dbReference type="RefSeq" id="WP_013408627.1">
    <property type="nucleotide sequence ID" value="NC_014655.1"/>
</dbReference>
<protein>
    <submittedName>
        <fullName evidence="10">TonB-dependent receptor plug</fullName>
    </submittedName>
</protein>
<dbReference type="InterPro" id="IPR012910">
    <property type="entry name" value="Plug_dom"/>
</dbReference>
<keyword evidence="8" id="KW-0732">Signal</keyword>
<reference key="1">
    <citation type="submission" date="2010-11" db="EMBL/GenBank/DDBJ databases">
        <title>The complete genome of Leadbetterella byssophila DSM 17132.</title>
        <authorList>
            <consortium name="US DOE Joint Genome Institute (JGI-PGF)"/>
            <person name="Lucas S."/>
            <person name="Copeland A."/>
            <person name="Lapidus A."/>
            <person name="Glavina del Rio T."/>
            <person name="Dalin E."/>
            <person name="Tice H."/>
            <person name="Bruce D."/>
            <person name="Goodwin L."/>
            <person name="Pitluck S."/>
            <person name="Kyrpides N."/>
            <person name="Mavromatis K."/>
            <person name="Ivanova N."/>
            <person name="Teshima H."/>
            <person name="Brettin T."/>
            <person name="Detter J.C."/>
            <person name="Han C."/>
            <person name="Tapia R."/>
            <person name="Land M."/>
            <person name="Hauser L."/>
            <person name="Markowitz V."/>
            <person name="Cheng J.-F."/>
            <person name="Hugenholtz P."/>
            <person name="Woyke T."/>
            <person name="Wu D."/>
            <person name="Tindall B."/>
            <person name="Pomrenke H.G."/>
            <person name="Brambilla E."/>
            <person name="Klenk H.-P."/>
            <person name="Eisen J.A."/>
        </authorList>
    </citation>
    <scope>NUCLEOTIDE SEQUENCE [LARGE SCALE GENOMIC DNA]</scope>
    <source>
        <strain>DSM 17132</strain>
    </source>
</reference>
<keyword evidence="4 7" id="KW-0812">Transmembrane</keyword>
<dbReference type="Gene3D" id="2.170.130.10">
    <property type="entry name" value="TonB-dependent receptor, plug domain"/>
    <property type="match status" value="1"/>
</dbReference>
<keyword evidence="3 7" id="KW-1134">Transmembrane beta strand</keyword>
<dbReference type="AlphaFoldDB" id="E4RR92"/>
<keyword evidence="10" id="KW-0675">Receptor</keyword>
<feature type="signal peptide" evidence="8">
    <location>
        <begin position="1"/>
        <end position="20"/>
    </location>
</feature>
<dbReference type="STRING" id="649349.Lbys_1876"/>